<sequence length="381" mass="43126">MVLRLRISAHHGSLTIPQSTLTTIQHQVRSSFAIKPSSSSFGCPTQVSLIVPLVLRTQPEDIYCFVADYVDALLITRENAKVAVKVVNNVVLGSESIVAILQSTGLKLDGIALASKRIQKAFQVYLELMETPNEQTRKETIFEEQSRLSISNILESTGTSRDQAIEAATRIQAAFRGHYERLRMGELRGEIQWQRAASNTLEILRKAGVSKEEATNAAILIQSTYRGYYTRRNMKMKLDGRYEENRKNKKNKTSEEFGETIQTVTWINMMHENSGVTVDKANQAATVIQAFFRGYRVRRDSKNIKNSVTSDSNMVNDILDNIRQRVFDSVMSRGNIPKKFGSHEEVKDIADKIQNDIKERFSKESISKAQNKKKSIMIVED</sequence>
<dbReference type="SMART" id="SM00015">
    <property type="entry name" value="IQ"/>
    <property type="match status" value="3"/>
</dbReference>
<dbReference type="Pfam" id="PF00612">
    <property type="entry name" value="IQ"/>
    <property type="match status" value="3"/>
</dbReference>
<dbReference type="PANTHER" id="PTHR10699:SF11">
    <property type="entry name" value="IGLOO, ISOFORM A"/>
    <property type="match status" value="1"/>
</dbReference>
<dbReference type="InterPro" id="IPR027417">
    <property type="entry name" value="P-loop_NTPase"/>
</dbReference>
<dbReference type="KEGG" id="ccin:107265527"/>
<dbReference type="RefSeq" id="XP_015590567.1">
    <property type="nucleotide sequence ID" value="XM_015735081.2"/>
</dbReference>
<evidence type="ECO:0000313" key="2">
    <source>
        <dbReference type="RefSeq" id="XP_015590567.1"/>
    </source>
</evidence>
<dbReference type="CDD" id="cd23767">
    <property type="entry name" value="IQCD"/>
    <property type="match status" value="1"/>
</dbReference>
<protein>
    <submittedName>
        <fullName evidence="2">Uncharacterized protein LOC107265527 isoform X1</fullName>
    </submittedName>
</protein>
<dbReference type="InterPro" id="IPR000048">
    <property type="entry name" value="IQ_motif_EF-hand-BS"/>
</dbReference>
<dbReference type="SUPFAM" id="SSF52540">
    <property type="entry name" value="P-loop containing nucleoside triphosphate hydrolases"/>
    <property type="match status" value="1"/>
</dbReference>
<dbReference type="PANTHER" id="PTHR10699">
    <property type="entry name" value="NEUROMODULIN"/>
    <property type="match status" value="1"/>
</dbReference>
<dbReference type="Proteomes" id="UP000694920">
    <property type="component" value="Unplaced"/>
</dbReference>
<dbReference type="Gene3D" id="1.20.5.190">
    <property type="match status" value="2"/>
</dbReference>
<keyword evidence="1" id="KW-1185">Reference proteome</keyword>
<dbReference type="GeneID" id="107265527"/>
<proteinExistence type="predicted"/>
<dbReference type="GO" id="GO:0005516">
    <property type="term" value="F:calmodulin binding"/>
    <property type="evidence" value="ECO:0007669"/>
    <property type="project" value="TreeGrafter"/>
</dbReference>
<reference evidence="2" key="1">
    <citation type="submission" date="2025-08" db="UniProtKB">
        <authorList>
            <consortium name="RefSeq"/>
        </authorList>
    </citation>
    <scope>IDENTIFICATION</scope>
</reference>
<gene>
    <name evidence="2" type="primary">LOC107265527</name>
</gene>
<dbReference type="AlphaFoldDB" id="A0AAJ7FGE8"/>
<accession>A0AAJ7FGE8</accession>
<name>A0AAJ7FGE8_CEPCN</name>
<organism evidence="1 2">
    <name type="scientific">Cephus cinctus</name>
    <name type="common">Wheat stem sawfly</name>
    <dbReference type="NCBI Taxonomy" id="211228"/>
    <lineage>
        <taxon>Eukaryota</taxon>
        <taxon>Metazoa</taxon>
        <taxon>Ecdysozoa</taxon>
        <taxon>Arthropoda</taxon>
        <taxon>Hexapoda</taxon>
        <taxon>Insecta</taxon>
        <taxon>Pterygota</taxon>
        <taxon>Neoptera</taxon>
        <taxon>Endopterygota</taxon>
        <taxon>Hymenoptera</taxon>
        <taxon>Cephoidea</taxon>
        <taxon>Cephidae</taxon>
        <taxon>Cephus</taxon>
    </lineage>
</organism>
<dbReference type="PROSITE" id="PS50096">
    <property type="entry name" value="IQ"/>
    <property type="match status" value="3"/>
</dbReference>
<evidence type="ECO:0000313" key="1">
    <source>
        <dbReference type="Proteomes" id="UP000694920"/>
    </source>
</evidence>